<organism evidence="1 2">
    <name type="scientific">Penicillium steckii</name>
    <dbReference type="NCBI Taxonomy" id="303698"/>
    <lineage>
        <taxon>Eukaryota</taxon>
        <taxon>Fungi</taxon>
        <taxon>Dikarya</taxon>
        <taxon>Ascomycota</taxon>
        <taxon>Pezizomycotina</taxon>
        <taxon>Eurotiomycetes</taxon>
        <taxon>Eurotiomycetidae</taxon>
        <taxon>Eurotiales</taxon>
        <taxon>Aspergillaceae</taxon>
        <taxon>Penicillium</taxon>
    </lineage>
</organism>
<dbReference type="Proteomes" id="UP000191285">
    <property type="component" value="Unassembled WGS sequence"/>
</dbReference>
<accession>A0A1V6U1J3</accession>
<sequence>MAPPDLQPGSLYVLLFNRNDPPIANDYHWALYLHENLPTGGTKYHIKTVGPGWIPDHGSTVAIMKQFLLVGLFRIADVPEELHPHLDRTFRSQDANLNHPTQTCRVWLLHVLSELQKLVDGKRILKCDDLSALQQEILDWGNLHAMNAAANEQPRPIGASTLCGLSHCTVDTL</sequence>
<comment type="caution">
    <text evidence="1">The sequence shown here is derived from an EMBL/GenBank/DDBJ whole genome shotgun (WGS) entry which is preliminary data.</text>
</comment>
<dbReference type="OrthoDB" id="3016366at2759"/>
<name>A0A1V6U1J3_9EURO</name>
<keyword evidence="2" id="KW-1185">Reference proteome</keyword>
<dbReference type="EMBL" id="MLKD01000001">
    <property type="protein sequence ID" value="OQE31713.1"/>
    <property type="molecule type" value="Genomic_DNA"/>
</dbReference>
<proteinExistence type="predicted"/>
<evidence type="ECO:0000313" key="1">
    <source>
        <dbReference type="EMBL" id="OQE31713.1"/>
    </source>
</evidence>
<gene>
    <name evidence="1" type="ORF">PENSTE_c001G04914</name>
</gene>
<reference evidence="2" key="1">
    <citation type="journal article" date="2017" name="Nat. Microbiol.">
        <title>Global analysis of biosynthetic gene clusters reveals vast potential of secondary metabolite production in Penicillium species.</title>
        <authorList>
            <person name="Nielsen J.C."/>
            <person name="Grijseels S."/>
            <person name="Prigent S."/>
            <person name="Ji B."/>
            <person name="Dainat J."/>
            <person name="Nielsen K.F."/>
            <person name="Frisvad J.C."/>
            <person name="Workman M."/>
            <person name="Nielsen J."/>
        </authorList>
    </citation>
    <scope>NUCLEOTIDE SEQUENCE [LARGE SCALE GENOMIC DNA]</scope>
    <source>
        <strain evidence="2">IBT 24891</strain>
    </source>
</reference>
<dbReference type="AlphaFoldDB" id="A0A1V6U1J3"/>
<protein>
    <submittedName>
        <fullName evidence="1">Uncharacterized protein</fullName>
    </submittedName>
</protein>
<evidence type="ECO:0000313" key="2">
    <source>
        <dbReference type="Proteomes" id="UP000191285"/>
    </source>
</evidence>